<dbReference type="GO" id="GO:0005886">
    <property type="term" value="C:plasma membrane"/>
    <property type="evidence" value="ECO:0007669"/>
    <property type="project" value="UniProtKB-SubCell"/>
</dbReference>
<feature type="compositionally biased region" description="Basic residues" evidence="10">
    <location>
        <begin position="249"/>
        <end position="263"/>
    </location>
</feature>
<keyword evidence="4" id="KW-0488">Methylation</keyword>
<dbReference type="InterPro" id="IPR027417">
    <property type="entry name" value="P-loop_NTPase"/>
</dbReference>
<dbReference type="STRING" id="29170.A0A368FAM8"/>
<evidence type="ECO:0000313" key="12">
    <source>
        <dbReference type="Proteomes" id="UP000252519"/>
    </source>
</evidence>
<dbReference type="GO" id="GO:0005525">
    <property type="term" value="F:GTP binding"/>
    <property type="evidence" value="ECO:0007669"/>
    <property type="project" value="UniProtKB-KW"/>
</dbReference>
<dbReference type="InterPro" id="IPR020849">
    <property type="entry name" value="Small_GTPase_Ras-type"/>
</dbReference>
<dbReference type="PROSITE" id="PS51419">
    <property type="entry name" value="RAB"/>
    <property type="match status" value="1"/>
</dbReference>
<dbReference type="InterPro" id="IPR005225">
    <property type="entry name" value="Small_GTP-bd"/>
</dbReference>
<dbReference type="PROSITE" id="PS51421">
    <property type="entry name" value="RAS"/>
    <property type="match status" value="1"/>
</dbReference>
<comment type="caution">
    <text evidence="11">The sequence shown here is derived from an EMBL/GenBank/DDBJ whole genome shotgun (WGS) entry which is preliminary data.</text>
</comment>
<dbReference type="SMART" id="SM00173">
    <property type="entry name" value="RAS"/>
    <property type="match status" value="1"/>
</dbReference>
<dbReference type="NCBIfam" id="TIGR00231">
    <property type="entry name" value="small_GTP"/>
    <property type="match status" value="1"/>
</dbReference>
<feature type="non-terminal residue" evidence="11">
    <location>
        <position position="1"/>
    </location>
</feature>
<dbReference type="PROSITE" id="PS51420">
    <property type="entry name" value="RHO"/>
    <property type="match status" value="1"/>
</dbReference>
<evidence type="ECO:0000256" key="1">
    <source>
        <dbReference type="ARBA" id="ARBA00004193"/>
    </source>
</evidence>
<gene>
    <name evidence="11" type="ORF">ANCCAN_26378</name>
</gene>
<dbReference type="EMBL" id="JOJR01003340">
    <property type="protein sequence ID" value="RCN27885.1"/>
    <property type="molecule type" value="Genomic_DNA"/>
</dbReference>
<name>A0A368FAM8_ANCCA</name>
<evidence type="ECO:0000313" key="11">
    <source>
        <dbReference type="EMBL" id="RCN27885.1"/>
    </source>
</evidence>
<evidence type="ECO:0000256" key="10">
    <source>
        <dbReference type="SAM" id="MobiDB-lite"/>
    </source>
</evidence>
<dbReference type="GO" id="GO:0003924">
    <property type="term" value="F:GTPase activity"/>
    <property type="evidence" value="ECO:0007669"/>
    <property type="project" value="InterPro"/>
</dbReference>
<dbReference type="Pfam" id="PF00071">
    <property type="entry name" value="Ras"/>
    <property type="match status" value="1"/>
</dbReference>
<dbReference type="AlphaFoldDB" id="A0A368FAM8"/>
<evidence type="ECO:0000256" key="3">
    <source>
        <dbReference type="ARBA" id="ARBA00022475"/>
    </source>
</evidence>
<keyword evidence="9" id="KW-0636">Prenylation</keyword>
<evidence type="ECO:0000256" key="6">
    <source>
        <dbReference type="ARBA" id="ARBA00023134"/>
    </source>
</evidence>
<keyword evidence="3" id="KW-1003">Cell membrane</keyword>
<evidence type="ECO:0000256" key="9">
    <source>
        <dbReference type="ARBA" id="ARBA00023289"/>
    </source>
</evidence>
<dbReference type="InterPro" id="IPR001806">
    <property type="entry name" value="Small_GTPase"/>
</dbReference>
<proteinExistence type="inferred from homology"/>
<accession>A0A368FAM8</accession>
<dbReference type="FunFam" id="3.40.50.300:FF:000080">
    <property type="entry name" value="Ras-like GTPase Ras1"/>
    <property type="match status" value="1"/>
</dbReference>
<dbReference type="SMART" id="SM00174">
    <property type="entry name" value="RHO"/>
    <property type="match status" value="1"/>
</dbReference>
<keyword evidence="5" id="KW-0547">Nucleotide-binding</keyword>
<evidence type="ECO:0000256" key="2">
    <source>
        <dbReference type="ARBA" id="ARBA00008344"/>
    </source>
</evidence>
<dbReference type="Gene3D" id="3.40.50.300">
    <property type="entry name" value="P-loop containing nucleotide triphosphate hydrolases"/>
    <property type="match status" value="1"/>
</dbReference>
<sequence length="263" mass="29777">AGDSVASVRSQLAYVTPAAPRLVATITDGGTNQMASSKRPPEDDSKLPTYRLVVIGDGGVGKSSLTIQFFQLRQFQSFFFIFESWKFQKQFLDYYDPTIEDQYIQHCEVDGNWVIMDVLDTAGQEEFSAMREQYMRNGRGFLLVFSVTERKSLDEAVKLYRQVLRVKDRTEYPVLLVANKIDLTNQRVVTEAEGRSVAANLKLPYIETSAKDPPVNVDAAFHELVRIVKSFPSDEDEEENSNGVSPNRTKAKKKKVKQKCVIM</sequence>
<dbReference type="GO" id="GO:0007165">
    <property type="term" value="P:signal transduction"/>
    <property type="evidence" value="ECO:0007669"/>
    <property type="project" value="InterPro"/>
</dbReference>
<evidence type="ECO:0000256" key="4">
    <source>
        <dbReference type="ARBA" id="ARBA00022481"/>
    </source>
</evidence>
<keyword evidence="6" id="KW-0342">GTP-binding</keyword>
<evidence type="ECO:0000256" key="7">
    <source>
        <dbReference type="ARBA" id="ARBA00023136"/>
    </source>
</evidence>
<dbReference type="SUPFAM" id="SSF52540">
    <property type="entry name" value="P-loop containing nucleoside triphosphate hydrolases"/>
    <property type="match status" value="1"/>
</dbReference>
<dbReference type="Proteomes" id="UP000252519">
    <property type="component" value="Unassembled WGS sequence"/>
</dbReference>
<comment type="subcellular location">
    <subcellularLocation>
        <location evidence="1">Cell membrane</location>
        <topology evidence="1">Lipid-anchor</topology>
    </subcellularLocation>
</comment>
<dbReference type="PANTHER" id="PTHR24070">
    <property type="entry name" value="RAS, DI-RAS, AND RHEB FAMILY MEMBERS OF SMALL GTPASE SUPERFAMILY"/>
    <property type="match status" value="1"/>
</dbReference>
<reference evidence="11 12" key="1">
    <citation type="submission" date="2014-10" db="EMBL/GenBank/DDBJ databases">
        <title>Draft genome of the hookworm Ancylostoma caninum.</title>
        <authorList>
            <person name="Mitreva M."/>
        </authorList>
    </citation>
    <scope>NUCLEOTIDE SEQUENCE [LARGE SCALE GENOMIC DNA]</scope>
    <source>
        <strain evidence="11 12">Baltimore</strain>
    </source>
</reference>
<feature type="region of interest" description="Disordered" evidence="10">
    <location>
        <begin position="232"/>
        <end position="263"/>
    </location>
</feature>
<evidence type="ECO:0000256" key="5">
    <source>
        <dbReference type="ARBA" id="ARBA00022741"/>
    </source>
</evidence>
<dbReference type="OrthoDB" id="5976022at2759"/>
<keyword evidence="8" id="KW-0449">Lipoprotein</keyword>
<protein>
    <submittedName>
        <fullName evidence="11">Ras family protein</fullName>
    </submittedName>
</protein>
<dbReference type="PRINTS" id="PR00449">
    <property type="entry name" value="RASTRNSFRMNG"/>
</dbReference>
<evidence type="ECO:0000256" key="8">
    <source>
        <dbReference type="ARBA" id="ARBA00023288"/>
    </source>
</evidence>
<dbReference type="SMART" id="SM00175">
    <property type="entry name" value="RAB"/>
    <property type="match status" value="1"/>
</dbReference>
<keyword evidence="7" id="KW-0472">Membrane</keyword>
<organism evidence="11 12">
    <name type="scientific">Ancylostoma caninum</name>
    <name type="common">Dog hookworm</name>
    <dbReference type="NCBI Taxonomy" id="29170"/>
    <lineage>
        <taxon>Eukaryota</taxon>
        <taxon>Metazoa</taxon>
        <taxon>Ecdysozoa</taxon>
        <taxon>Nematoda</taxon>
        <taxon>Chromadorea</taxon>
        <taxon>Rhabditida</taxon>
        <taxon>Rhabditina</taxon>
        <taxon>Rhabditomorpha</taxon>
        <taxon>Strongyloidea</taxon>
        <taxon>Ancylostomatidae</taxon>
        <taxon>Ancylostomatinae</taxon>
        <taxon>Ancylostoma</taxon>
    </lineage>
</organism>
<comment type="similarity">
    <text evidence="2">Belongs to the small GTPase superfamily. Ras family.</text>
</comment>
<keyword evidence="12" id="KW-1185">Reference proteome</keyword>